<gene>
    <name evidence="2" type="ORF">VTK73DRAFT_10002</name>
</gene>
<protein>
    <submittedName>
        <fullName evidence="2">Uncharacterized protein</fullName>
    </submittedName>
</protein>
<name>A0ABR3Y565_9PEZI</name>
<keyword evidence="3" id="KW-1185">Reference proteome</keyword>
<organism evidence="2 3">
    <name type="scientific">Phialemonium thermophilum</name>
    <dbReference type="NCBI Taxonomy" id="223376"/>
    <lineage>
        <taxon>Eukaryota</taxon>
        <taxon>Fungi</taxon>
        <taxon>Dikarya</taxon>
        <taxon>Ascomycota</taxon>
        <taxon>Pezizomycotina</taxon>
        <taxon>Sordariomycetes</taxon>
        <taxon>Sordariomycetidae</taxon>
        <taxon>Cephalothecales</taxon>
        <taxon>Cephalothecaceae</taxon>
        <taxon>Phialemonium</taxon>
    </lineage>
</organism>
<sequence length="314" mass="34755">MKTCQTNDTFPFVLKSQHIELRVRDLSDTPTCRAPIYPRNRNESRPHIRSAMESFPLSERDISVIKKIKDPEFDPSSAVVIDNTLPNDPHLTNPSTYINVSQQEREIVLGLQEFELRQTNPYLSSDINPVDEYQAALVRLDHLIVQHPNYASARNNRAQILRRLYGDAVLISGSPSPAQALVQSLDDDERQRVAVKLLSDLDTSISLLSPAPGSPISPQAARTLSMAHTQRAAVYLITSKLLASSSLSVDQGRPEAKWSKLDFEKAASRDFAFGGKYGNDIAKGLAVSTNPTAKLCGQIVREALRKEYGSAFVA</sequence>
<dbReference type="Proteomes" id="UP001586593">
    <property type="component" value="Unassembled WGS sequence"/>
</dbReference>
<dbReference type="EMBL" id="JAZHXJ010000009">
    <property type="protein sequence ID" value="KAL1883076.1"/>
    <property type="molecule type" value="Genomic_DNA"/>
</dbReference>
<evidence type="ECO:0000313" key="3">
    <source>
        <dbReference type="Proteomes" id="UP001586593"/>
    </source>
</evidence>
<comment type="caution">
    <text evidence="2">The sequence shown here is derived from an EMBL/GenBank/DDBJ whole genome shotgun (WGS) entry which is preliminary data.</text>
</comment>
<dbReference type="InterPro" id="IPR038906">
    <property type="entry name" value="TTC36"/>
</dbReference>
<evidence type="ECO:0000256" key="1">
    <source>
        <dbReference type="ARBA" id="ARBA00006995"/>
    </source>
</evidence>
<proteinExistence type="inferred from homology"/>
<dbReference type="PANTHER" id="PTHR21405:SF0">
    <property type="entry name" value="TETRATRICOPEPTIDE REPEAT PROTEIN 36"/>
    <property type="match status" value="1"/>
</dbReference>
<evidence type="ECO:0000313" key="2">
    <source>
        <dbReference type="EMBL" id="KAL1883076.1"/>
    </source>
</evidence>
<reference evidence="2 3" key="1">
    <citation type="journal article" date="2024" name="Commun. Biol.">
        <title>Comparative genomic analysis of thermophilic fungi reveals convergent evolutionary adaptations and gene losses.</title>
        <authorList>
            <person name="Steindorff A.S."/>
            <person name="Aguilar-Pontes M.V."/>
            <person name="Robinson A.J."/>
            <person name="Andreopoulos B."/>
            <person name="LaButti K."/>
            <person name="Kuo A."/>
            <person name="Mondo S."/>
            <person name="Riley R."/>
            <person name="Otillar R."/>
            <person name="Haridas S."/>
            <person name="Lipzen A."/>
            <person name="Grimwood J."/>
            <person name="Schmutz J."/>
            <person name="Clum A."/>
            <person name="Reid I.D."/>
            <person name="Moisan M.C."/>
            <person name="Butler G."/>
            <person name="Nguyen T.T.M."/>
            <person name="Dewar K."/>
            <person name="Conant G."/>
            <person name="Drula E."/>
            <person name="Henrissat B."/>
            <person name="Hansel C."/>
            <person name="Singer S."/>
            <person name="Hutchinson M.I."/>
            <person name="de Vries R.P."/>
            <person name="Natvig D.O."/>
            <person name="Powell A.J."/>
            <person name="Tsang A."/>
            <person name="Grigoriev I.V."/>
        </authorList>
    </citation>
    <scope>NUCLEOTIDE SEQUENCE [LARGE SCALE GENOMIC DNA]</scope>
    <source>
        <strain evidence="2 3">ATCC 24622</strain>
    </source>
</reference>
<dbReference type="PANTHER" id="PTHR21405">
    <property type="entry name" value="CDNA SEQUENCE BC021608"/>
    <property type="match status" value="1"/>
</dbReference>
<accession>A0ABR3Y565</accession>
<comment type="similarity">
    <text evidence="1">Belongs to the TTC36 family.</text>
</comment>